<name>A0AC61PPT6_9FIRM</name>
<proteinExistence type="predicted"/>
<comment type="caution">
    <text evidence="1">The sequence shown here is derived from an EMBL/GenBank/DDBJ whole genome shotgun (WGS) entry which is preliminary data.</text>
</comment>
<gene>
    <name evidence="1" type="ORF">SAMN06297397_2855</name>
</gene>
<organism evidence="1 2">
    <name type="scientific">Aristaeella lactis</name>
    <dbReference type="NCBI Taxonomy" id="3046383"/>
    <lineage>
        <taxon>Bacteria</taxon>
        <taxon>Bacillati</taxon>
        <taxon>Bacillota</taxon>
        <taxon>Clostridia</taxon>
        <taxon>Eubacteriales</taxon>
        <taxon>Aristaeellaceae</taxon>
        <taxon>Aristaeella</taxon>
    </lineage>
</organism>
<dbReference type="Proteomes" id="UP000192328">
    <property type="component" value="Unassembled WGS sequence"/>
</dbReference>
<accession>A0AC61PPT6</accession>
<evidence type="ECO:0000313" key="1">
    <source>
        <dbReference type="EMBL" id="SMC84007.1"/>
    </source>
</evidence>
<sequence length="231" mass="26713">MSFQMIHMEIAYRVMEKLSLTEGREAFMLGSVAPDAVHMRADYTVESKIHSHLFEGCGPWGETRDNDRWLRNMDRFWETFGEAVSDPRRRMLVAGILTHCITDYWNDISIWTATRREYVPPMDPGQFRETFYTEAKAIDKWLYHTSAHTGEIRSLLAAAEEESLTDYFTAEDTAKIKKHLLNVQYNAPVPDISGFTYYPRPKLERFLADVPEDIARRLRAKGITGSLLSLP</sequence>
<keyword evidence="2" id="KW-1185">Reference proteome</keyword>
<reference evidence="1" key="1">
    <citation type="submission" date="2017-04" db="EMBL/GenBank/DDBJ databases">
        <authorList>
            <person name="Varghese N."/>
            <person name="Submissions S."/>
        </authorList>
    </citation>
    <scope>NUCLEOTIDE SEQUENCE</scope>
    <source>
        <strain evidence="1">WTE2008</strain>
    </source>
</reference>
<evidence type="ECO:0000313" key="2">
    <source>
        <dbReference type="Proteomes" id="UP000192328"/>
    </source>
</evidence>
<protein>
    <submittedName>
        <fullName evidence="1">Zinc dependent phospholipase C</fullName>
    </submittedName>
</protein>
<dbReference type="EMBL" id="FWXZ01000007">
    <property type="protein sequence ID" value="SMC84007.1"/>
    <property type="molecule type" value="Genomic_DNA"/>
</dbReference>